<proteinExistence type="predicted"/>
<evidence type="ECO:0000313" key="2">
    <source>
        <dbReference type="Proteomes" id="UP000036987"/>
    </source>
</evidence>
<sequence length="326" mass="36619">MEKPLAPWEQHSSVIPIPRFDYKAPNSILEQPHSGFLITCDINREKSATKEVISILEKHMVHSNNDSGSSELIVVQSEKKRKLYSEEIEQECKPFSNEKDASNTKETCVKSDEEENVIRKTNLSLVKLMKKGLLLFIYPCDHRQNSVDILTKILNSLEHGDLKPPHWCHRIFPIQETFILNENSLFNVVSKLVQMHLSNGVKNPEKPIKFAVGYDRKGLDTIAKKTSKITFVNETNVLDLLGRNECFKIVAKAVKHVAVESVVDLTSPELIVLIELLPISGVQSNSTVAGVSVLTREFVTTKPRLCVKSLSLVGLDKKAIDATILQ</sequence>
<dbReference type="AlphaFoldDB" id="A0A0K9PT53"/>
<dbReference type="Proteomes" id="UP000036987">
    <property type="component" value="Unassembled WGS sequence"/>
</dbReference>
<dbReference type="GO" id="GO:0006400">
    <property type="term" value="P:tRNA modification"/>
    <property type="evidence" value="ECO:0000318"/>
    <property type="project" value="GO_Central"/>
</dbReference>
<gene>
    <name evidence="1" type="ORF">ZOSMA_16G00910</name>
</gene>
<comment type="caution">
    <text evidence="1">The sequence shown here is derived from an EMBL/GenBank/DDBJ whole genome shotgun (WGS) entry which is preliminary data.</text>
</comment>
<accession>A0A0K9PT53</accession>
<dbReference type="PANTHER" id="PTHR13452:SF13">
    <property type="entry name" value="OS02G0672400 PROTEIN"/>
    <property type="match status" value="1"/>
</dbReference>
<dbReference type="GO" id="GO:0003723">
    <property type="term" value="F:RNA binding"/>
    <property type="evidence" value="ECO:0000318"/>
    <property type="project" value="GO_Central"/>
</dbReference>
<keyword evidence="2" id="KW-1185">Reference proteome</keyword>
<dbReference type="InterPro" id="IPR040183">
    <property type="entry name" value="THUMPD1-like"/>
</dbReference>
<reference evidence="2" key="1">
    <citation type="journal article" date="2016" name="Nature">
        <title>The genome of the seagrass Zostera marina reveals angiosperm adaptation to the sea.</title>
        <authorList>
            <person name="Olsen J.L."/>
            <person name="Rouze P."/>
            <person name="Verhelst B."/>
            <person name="Lin Y.-C."/>
            <person name="Bayer T."/>
            <person name="Collen J."/>
            <person name="Dattolo E."/>
            <person name="De Paoli E."/>
            <person name="Dittami S."/>
            <person name="Maumus F."/>
            <person name="Michel G."/>
            <person name="Kersting A."/>
            <person name="Lauritano C."/>
            <person name="Lohaus R."/>
            <person name="Toepel M."/>
            <person name="Tonon T."/>
            <person name="Vanneste K."/>
            <person name="Amirebrahimi M."/>
            <person name="Brakel J."/>
            <person name="Bostroem C."/>
            <person name="Chovatia M."/>
            <person name="Grimwood J."/>
            <person name="Jenkins J.W."/>
            <person name="Jueterbock A."/>
            <person name="Mraz A."/>
            <person name="Stam W.T."/>
            <person name="Tice H."/>
            <person name="Bornberg-Bauer E."/>
            <person name="Green P.J."/>
            <person name="Pearson G.A."/>
            <person name="Procaccini G."/>
            <person name="Duarte C.M."/>
            <person name="Schmutz J."/>
            <person name="Reusch T.B.H."/>
            <person name="Van de Peer Y."/>
        </authorList>
    </citation>
    <scope>NUCLEOTIDE SEQUENCE [LARGE SCALE GENOMIC DNA]</scope>
    <source>
        <strain evidence="2">cv. Finnish</strain>
    </source>
</reference>
<name>A0A0K9PT53_ZOSMR</name>
<dbReference type="OrthoDB" id="367221at2759"/>
<organism evidence="1 2">
    <name type="scientific">Zostera marina</name>
    <name type="common">Eelgrass</name>
    <dbReference type="NCBI Taxonomy" id="29655"/>
    <lineage>
        <taxon>Eukaryota</taxon>
        <taxon>Viridiplantae</taxon>
        <taxon>Streptophyta</taxon>
        <taxon>Embryophyta</taxon>
        <taxon>Tracheophyta</taxon>
        <taxon>Spermatophyta</taxon>
        <taxon>Magnoliopsida</taxon>
        <taxon>Liliopsida</taxon>
        <taxon>Zosteraceae</taxon>
        <taxon>Zostera</taxon>
    </lineage>
</organism>
<dbReference type="PANTHER" id="PTHR13452">
    <property type="entry name" value="THUMP DOMAIN CONTAINING PROTEIN 1-RELATED"/>
    <property type="match status" value="1"/>
</dbReference>
<evidence type="ECO:0008006" key="3">
    <source>
        <dbReference type="Google" id="ProtNLM"/>
    </source>
</evidence>
<dbReference type="OMA" id="QPIKFAV"/>
<evidence type="ECO:0000313" key="1">
    <source>
        <dbReference type="EMBL" id="KMZ72124.1"/>
    </source>
</evidence>
<protein>
    <recommendedName>
        <fullName evidence="3">THUMP domain-containing protein</fullName>
    </recommendedName>
</protein>
<dbReference type="EMBL" id="LFYR01000643">
    <property type="protein sequence ID" value="KMZ72124.1"/>
    <property type="molecule type" value="Genomic_DNA"/>
</dbReference>